<comment type="caution">
    <text evidence="2">The sequence shown here is derived from an EMBL/GenBank/DDBJ whole genome shotgun (WGS) entry which is preliminary data.</text>
</comment>
<evidence type="ECO:0000256" key="1">
    <source>
        <dbReference type="SAM" id="Coils"/>
    </source>
</evidence>
<dbReference type="AlphaFoldDB" id="A0A0P8AAG4"/>
<organism evidence="2 3">
    <name type="scientific">Candidatus Methanoperedens nitratireducens</name>
    <dbReference type="NCBI Taxonomy" id="1392998"/>
    <lineage>
        <taxon>Archaea</taxon>
        <taxon>Methanobacteriati</taxon>
        <taxon>Methanobacteriota</taxon>
        <taxon>Stenosarchaea group</taxon>
        <taxon>Methanomicrobia</taxon>
        <taxon>Methanosarcinales</taxon>
        <taxon>ANME-2 cluster</taxon>
        <taxon>Candidatus Methanoperedentaceae</taxon>
        <taxon>Candidatus Methanoperedens</taxon>
    </lineage>
</organism>
<feature type="coiled-coil region" evidence="1">
    <location>
        <begin position="23"/>
        <end position="50"/>
    </location>
</feature>
<reference evidence="2 3" key="1">
    <citation type="submission" date="2015-09" db="EMBL/GenBank/DDBJ databases">
        <title>A metagenomics-based metabolic model of nitrate-dependent anaerobic oxidation of methane by Methanoperedens-like archaea.</title>
        <authorList>
            <person name="Arshad A."/>
            <person name="Speth D.R."/>
            <person name="De Graaf R.M."/>
            <person name="Op Den Camp H.J."/>
            <person name="Jetten M.S."/>
            <person name="Welte C.U."/>
        </authorList>
    </citation>
    <scope>NUCLEOTIDE SEQUENCE [LARGE SCALE GENOMIC DNA]</scope>
</reference>
<name>A0A0P8AAG4_9EURY</name>
<evidence type="ECO:0000313" key="2">
    <source>
        <dbReference type="EMBL" id="KPQ43604.1"/>
    </source>
</evidence>
<keyword evidence="1" id="KW-0175">Coiled coil</keyword>
<proteinExistence type="predicted"/>
<accession>A0A0P8AAG4</accession>
<dbReference type="Proteomes" id="UP000050360">
    <property type="component" value="Unassembled WGS sequence"/>
</dbReference>
<sequence>MEMLTPPYTVARIFKGLEGMKNIITYNELIKILDAKLRALEARRSEEEQESTEAIIIKAVDFLIDQASIPKDFGRIRSILRKRGLPHVVLALSVTQKFSK</sequence>
<evidence type="ECO:0000313" key="3">
    <source>
        <dbReference type="Proteomes" id="UP000050360"/>
    </source>
</evidence>
<gene>
    <name evidence="2" type="ORF">MPEBLZ_01787</name>
</gene>
<dbReference type="EMBL" id="LKCM01000137">
    <property type="protein sequence ID" value="KPQ43604.1"/>
    <property type="molecule type" value="Genomic_DNA"/>
</dbReference>
<protein>
    <submittedName>
        <fullName evidence="2">Uncharacterized protein</fullName>
    </submittedName>
</protein>